<keyword evidence="6" id="KW-1185">Reference proteome</keyword>
<dbReference type="Proteomes" id="UP000677234">
    <property type="component" value="Chromosome"/>
</dbReference>
<reference evidence="4" key="2">
    <citation type="submission" date="2021-04" db="EMBL/GenBank/DDBJ databases">
        <title>Brevibacillus composti FJAT-54423, complete genome.</title>
        <authorList>
            <person name="Tang R."/>
        </authorList>
    </citation>
    <scope>NUCLEOTIDE SEQUENCE</scope>
    <source>
        <strain evidence="4">FJAT-54424</strain>
    </source>
</reference>
<dbReference type="RefSeq" id="WP_198826556.1">
    <property type="nucleotide sequence ID" value="NZ_CP066308.1"/>
</dbReference>
<organism evidence="3 5">
    <name type="scientific">Brevibacillus composti</name>
    <dbReference type="NCBI Taxonomy" id="2796470"/>
    <lineage>
        <taxon>Bacteria</taxon>
        <taxon>Bacillati</taxon>
        <taxon>Bacillota</taxon>
        <taxon>Bacilli</taxon>
        <taxon>Bacillales</taxon>
        <taxon>Paenibacillaceae</taxon>
        <taxon>Brevibacillus</taxon>
    </lineage>
</organism>
<feature type="compositionally biased region" description="Basic and acidic residues" evidence="2">
    <location>
        <begin position="354"/>
        <end position="378"/>
    </location>
</feature>
<protein>
    <submittedName>
        <fullName evidence="3">Uncharacterized protein</fullName>
    </submittedName>
</protein>
<dbReference type="Pfam" id="PF11079">
    <property type="entry name" value="YqhG"/>
    <property type="match status" value="1"/>
</dbReference>
<name>A0A7T5EHX1_9BACL</name>
<feature type="compositionally biased region" description="Basic and acidic residues" evidence="2">
    <location>
        <begin position="323"/>
        <end position="336"/>
    </location>
</feature>
<feature type="region of interest" description="Disordered" evidence="2">
    <location>
        <begin position="353"/>
        <end position="378"/>
    </location>
</feature>
<feature type="coiled-coil region" evidence="1">
    <location>
        <begin position="206"/>
        <end position="233"/>
    </location>
</feature>
<gene>
    <name evidence="3" type="ORF">JD108_13360</name>
    <name evidence="4" type="ORF">KDJ56_13305</name>
</gene>
<feature type="compositionally biased region" description="Pro residues" evidence="2">
    <location>
        <begin position="308"/>
        <end position="320"/>
    </location>
</feature>
<dbReference type="EMBL" id="CP073708">
    <property type="protein sequence ID" value="QUO40002.1"/>
    <property type="molecule type" value="Genomic_DNA"/>
</dbReference>
<proteinExistence type="predicted"/>
<evidence type="ECO:0000313" key="5">
    <source>
        <dbReference type="Proteomes" id="UP000595847"/>
    </source>
</evidence>
<keyword evidence="1" id="KW-0175">Coiled coil</keyword>
<evidence type="ECO:0000313" key="3">
    <source>
        <dbReference type="EMBL" id="QQE72924.1"/>
    </source>
</evidence>
<dbReference type="Proteomes" id="UP000595847">
    <property type="component" value="Chromosome"/>
</dbReference>
<feature type="region of interest" description="Disordered" evidence="2">
    <location>
        <begin position="233"/>
        <end position="340"/>
    </location>
</feature>
<evidence type="ECO:0000256" key="1">
    <source>
        <dbReference type="SAM" id="Coils"/>
    </source>
</evidence>
<feature type="compositionally biased region" description="Basic and acidic residues" evidence="2">
    <location>
        <begin position="233"/>
        <end position="253"/>
    </location>
</feature>
<dbReference type="KEGG" id="bcop:JD108_13360"/>
<dbReference type="AlphaFoldDB" id="A0A7T5EHX1"/>
<evidence type="ECO:0000313" key="4">
    <source>
        <dbReference type="EMBL" id="QUO40002.1"/>
    </source>
</evidence>
<evidence type="ECO:0000313" key="6">
    <source>
        <dbReference type="Proteomes" id="UP000677234"/>
    </source>
</evidence>
<sequence>MNQMQVREYVEKYLAAFSSHIVETHPDFLTVKLPVEVDKDIGNRPFYWSWVEKMNLPYQPMVLTFCFHPDRMPSDRRVEHLHLGAARLQQIFQSTRKHGSFVCMYETQPPGQTRPLSRRSAPLVPWLGVNWKISFICDKKRDLILHFGVNLHQPQLVREFYPFLLERPLAPAIPDYHYTLDRRMTIPEAFAMMEAEIHRILAQEDQRWAEEARQRLEEELQILEDYYRELEAREAGESTEQHEASPLAERSEEMSEEQELQLEKPQGQQAEQPQGQQAEQPQGQQAEQPQGQQAEQPRGQREAKPVEEPQPPAWGPPPPMGAARDEPPLPTLEEHLSSGGKILDFLQANSFQETPKEKIQLDEWKASTPGEEKQRRMDEMRWQYEPRIAVQFINGGLFYLQSDPASAMALPSRRKL</sequence>
<evidence type="ECO:0000256" key="2">
    <source>
        <dbReference type="SAM" id="MobiDB-lite"/>
    </source>
</evidence>
<dbReference type="EMBL" id="CP066308">
    <property type="protein sequence ID" value="QQE72924.1"/>
    <property type="molecule type" value="Genomic_DNA"/>
</dbReference>
<feature type="compositionally biased region" description="Low complexity" evidence="2">
    <location>
        <begin position="263"/>
        <end position="297"/>
    </location>
</feature>
<dbReference type="InterPro" id="IPR024562">
    <property type="entry name" value="YqhG"/>
</dbReference>
<accession>A0A7T5EHX1</accession>
<reference evidence="3 5" key="1">
    <citation type="submission" date="2020-12" db="EMBL/GenBank/DDBJ databases">
        <title>strain FJAT-54423T represents a novel species of the genus Brevibacillus.</title>
        <authorList>
            <person name="Tang R."/>
        </authorList>
    </citation>
    <scope>NUCLEOTIDE SEQUENCE [LARGE SCALE GENOMIC DNA]</scope>
    <source>
        <strain evidence="3 5">FJAT-54423</strain>
    </source>
</reference>
<feature type="compositionally biased region" description="Basic and acidic residues" evidence="2">
    <location>
        <begin position="298"/>
        <end position="307"/>
    </location>
</feature>